<evidence type="ECO:0000313" key="2">
    <source>
        <dbReference type="EMBL" id="UGO54835.1"/>
    </source>
</evidence>
<accession>A0AAE8YXQ8</accession>
<sequence length="115" mass="13266">MVAVEIVKPSPLASLFRLAVSGCCLLFTPVTDFRRRVSARFSGVAKTEKTKKILYNTLKIKIIYLYISIMFSFCSHCYSAFCWLWCGCVWVYMDSCARGGLHMYIYFFRRIALTA</sequence>
<gene>
    <name evidence="2" type="ORF">JLBYU16_30</name>
</gene>
<keyword evidence="3" id="KW-1185">Reference proteome</keyword>
<dbReference type="Proteomes" id="UP000827692">
    <property type="component" value="Segment"/>
</dbReference>
<evidence type="ECO:0000256" key="1">
    <source>
        <dbReference type="SAM" id="Phobius"/>
    </source>
</evidence>
<keyword evidence="1" id="KW-0812">Transmembrane</keyword>
<organism evidence="2 3">
    <name type="scientific">Escherichia phage JLBYU16</name>
    <dbReference type="NCBI Taxonomy" id="2894738"/>
    <lineage>
        <taxon>Viruses</taxon>
        <taxon>Duplodnaviria</taxon>
        <taxon>Heunggongvirae</taxon>
        <taxon>Uroviricota</taxon>
        <taxon>Caudoviricetes</taxon>
        <taxon>Drexlerviridae</taxon>
        <taxon>Tempevirinae</taxon>
        <taxon>Warwickvirus</taxon>
        <taxon>Warwickvirus JLBYU16</taxon>
    </lineage>
</organism>
<keyword evidence="1" id="KW-1133">Transmembrane helix</keyword>
<protein>
    <submittedName>
        <fullName evidence="2">Uncharacterized protein</fullName>
    </submittedName>
</protein>
<dbReference type="EMBL" id="OK272471">
    <property type="protein sequence ID" value="UGO54835.1"/>
    <property type="molecule type" value="Genomic_DNA"/>
</dbReference>
<keyword evidence="1" id="KW-0472">Membrane</keyword>
<reference evidence="2 3" key="1">
    <citation type="submission" date="2021-09" db="EMBL/GenBank/DDBJ databases">
        <authorList>
            <person name="Lewis J.M."/>
            <person name="Brown D.E."/>
            <person name="Hales J.R."/>
            <person name="Hansen B.R."/>
            <person name="Janda K.E."/>
            <person name="Kotter D.B."/>
            <person name="McCleary W.R."/>
        </authorList>
    </citation>
    <scope>NUCLEOTIDE SEQUENCE [LARGE SCALE GENOMIC DNA]</scope>
</reference>
<feature type="transmembrane region" description="Helical" evidence="1">
    <location>
        <begin position="62"/>
        <end position="93"/>
    </location>
</feature>
<evidence type="ECO:0000313" key="3">
    <source>
        <dbReference type="Proteomes" id="UP000827692"/>
    </source>
</evidence>
<name>A0AAE8YXQ8_9CAUD</name>
<proteinExistence type="predicted"/>